<dbReference type="GO" id="GO:0007165">
    <property type="term" value="P:signal transduction"/>
    <property type="evidence" value="ECO:0007669"/>
    <property type="project" value="UniProtKB-KW"/>
</dbReference>
<dbReference type="Gene3D" id="1.10.287.950">
    <property type="entry name" value="Methyl-accepting chemotaxis protein"/>
    <property type="match status" value="1"/>
</dbReference>
<organism evidence="8 9">
    <name type="scientific">Methanonatronarchaeum thermophilum</name>
    <dbReference type="NCBI Taxonomy" id="1927129"/>
    <lineage>
        <taxon>Archaea</taxon>
        <taxon>Methanobacteriati</taxon>
        <taxon>Methanobacteriota</taxon>
        <taxon>Methanonatronarchaeia</taxon>
        <taxon>Methanonatronarchaeales</taxon>
        <taxon>Methanonatronarchaeaceae</taxon>
        <taxon>Methanonatronarchaeum</taxon>
    </lineage>
</organism>
<dbReference type="CDD" id="cd00130">
    <property type="entry name" value="PAS"/>
    <property type="match status" value="2"/>
</dbReference>
<dbReference type="PANTHER" id="PTHR32089:SF112">
    <property type="entry name" value="LYSOZYME-LIKE PROTEIN-RELATED"/>
    <property type="match status" value="1"/>
</dbReference>
<keyword evidence="1 3" id="KW-0807">Transducer</keyword>
<dbReference type="SUPFAM" id="SSF58104">
    <property type="entry name" value="Methyl-accepting chemotaxis protein (MCP) signaling domain"/>
    <property type="match status" value="1"/>
</dbReference>
<dbReference type="GO" id="GO:0016020">
    <property type="term" value="C:membrane"/>
    <property type="evidence" value="ECO:0007669"/>
    <property type="project" value="InterPro"/>
</dbReference>
<feature type="domain" description="Methyl-accepting transducer" evidence="5">
    <location>
        <begin position="351"/>
        <end position="601"/>
    </location>
</feature>
<dbReference type="InterPro" id="IPR013656">
    <property type="entry name" value="PAS_4"/>
</dbReference>
<dbReference type="InterPro" id="IPR004090">
    <property type="entry name" value="Chemotax_Me-accpt_rcpt"/>
</dbReference>
<reference evidence="8 9" key="1">
    <citation type="submission" date="2016-12" db="EMBL/GenBank/DDBJ databases">
        <title>Discovery of methanogenic haloarchaea.</title>
        <authorList>
            <person name="Sorokin D.Y."/>
            <person name="Makarova K.S."/>
            <person name="Abbas B."/>
            <person name="Ferrer M."/>
            <person name="Golyshin P.N."/>
        </authorList>
    </citation>
    <scope>NUCLEOTIDE SEQUENCE [LARGE SCALE GENOMIC DNA]</scope>
    <source>
        <strain evidence="8">AMET1</strain>
    </source>
</reference>
<keyword evidence="4" id="KW-0175">Coiled coil</keyword>
<dbReference type="SMART" id="SM00091">
    <property type="entry name" value="PAS"/>
    <property type="match status" value="2"/>
</dbReference>
<evidence type="ECO:0000256" key="3">
    <source>
        <dbReference type="PROSITE-ProRule" id="PRU00284"/>
    </source>
</evidence>
<dbReference type="InterPro" id="IPR000700">
    <property type="entry name" value="PAS-assoc_C"/>
</dbReference>
<proteinExistence type="inferred from homology"/>
<dbReference type="OrthoDB" id="8523at2157"/>
<keyword evidence="9" id="KW-1185">Reference proteome</keyword>
<evidence type="ECO:0000313" key="8">
    <source>
        <dbReference type="EMBL" id="OUJ19353.1"/>
    </source>
</evidence>
<sequence>MLEKILSILGVKSFASQSEVKSVQSKSDVDESNYLESIPKTVLAIDKDFNVDYINPSGAKKLGMEPEECIGKKCYNLLETEHCNSENCAPKRAMESGEDVTDENVWHPSPTKQIPIKYTGAPVRNDDGEIVGAVEYAENITDRKLKEKEINALFQKAPVPMFMVDPDHKITRWNNKMAEYIDCSKEEAVGKKFPEISGGHESVADKAIEKRQEVTEARDNVEVRGDLYHVISTAVPIKDNDGNLTGAVQVINDITETKEKLKELKAIQEYWNTINDEYERVFEKFEQLDMSVRLETPEPEKDLDILIEAFEADKSLHEDINKGLDAIQDALSEAKESAMKFTEDSESMSASTEELASSIDQISASGQQIGSGIDDQVEKSEVMKNNISNLSSSIQEITSAAQQINSETDNATKISKEGVEAAEGAIDKIYHLDEVTDKNVENIRELEEKMAEVSEITDVISNIAEQTNLLALNANIEAARAGEKGQGFAVVANEVKSLAEDSQESAQEIEEIIREVQEFTNENAKLIEETNKEVEESIKAVQKGANSLEEIQEMVEEISQGIDEIAEATESQAHNTSEVSEVAEEASALSQEISAAIQQINSSVEEQNEAVQEIAEIAQDTLERADSNRETLEEFKLE</sequence>
<comment type="caution">
    <text evidence="8">The sequence shown here is derived from an EMBL/GenBank/DDBJ whole genome shotgun (WGS) entry which is preliminary data.</text>
</comment>
<dbReference type="PROSITE" id="PS50113">
    <property type="entry name" value="PAC"/>
    <property type="match status" value="1"/>
</dbReference>
<dbReference type="Pfam" id="PF08448">
    <property type="entry name" value="PAS_4"/>
    <property type="match status" value="1"/>
</dbReference>
<dbReference type="AlphaFoldDB" id="A0A1Y3GGB1"/>
<dbReference type="RefSeq" id="WP_086636456.1">
    <property type="nucleotide sequence ID" value="NZ_MRZU01000002.1"/>
</dbReference>
<feature type="coiled-coil region" evidence="4">
    <location>
        <begin position="495"/>
        <end position="628"/>
    </location>
</feature>
<evidence type="ECO:0000259" key="5">
    <source>
        <dbReference type="PROSITE" id="PS50111"/>
    </source>
</evidence>
<evidence type="ECO:0000259" key="6">
    <source>
        <dbReference type="PROSITE" id="PS50112"/>
    </source>
</evidence>
<dbReference type="PROSITE" id="PS50111">
    <property type="entry name" value="CHEMOTAXIS_TRANSDUC_2"/>
    <property type="match status" value="1"/>
</dbReference>
<dbReference type="CDD" id="cd11386">
    <property type="entry name" value="MCP_signal"/>
    <property type="match status" value="1"/>
</dbReference>
<evidence type="ECO:0000256" key="4">
    <source>
        <dbReference type="SAM" id="Coils"/>
    </source>
</evidence>
<dbReference type="EMBL" id="MRZU01000002">
    <property type="protein sequence ID" value="OUJ19353.1"/>
    <property type="molecule type" value="Genomic_DNA"/>
</dbReference>
<protein>
    <submittedName>
        <fullName evidence="8">Sensory protein containing PAS HAMP and Methyl-accepting chemotaxis-like domain</fullName>
    </submittedName>
</protein>
<dbReference type="PROSITE" id="PS50112">
    <property type="entry name" value="PAS"/>
    <property type="match status" value="2"/>
</dbReference>
<feature type="coiled-coil region" evidence="4">
    <location>
        <begin position="204"/>
        <end position="267"/>
    </location>
</feature>
<dbReference type="Gene3D" id="3.30.450.20">
    <property type="entry name" value="PAS domain"/>
    <property type="match status" value="2"/>
</dbReference>
<dbReference type="InterPro" id="IPR035965">
    <property type="entry name" value="PAS-like_dom_sf"/>
</dbReference>
<dbReference type="Pfam" id="PF00015">
    <property type="entry name" value="MCPsignal"/>
    <property type="match status" value="1"/>
</dbReference>
<dbReference type="PANTHER" id="PTHR32089">
    <property type="entry name" value="METHYL-ACCEPTING CHEMOTAXIS PROTEIN MCPB"/>
    <property type="match status" value="1"/>
</dbReference>
<evidence type="ECO:0000256" key="1">
    <source>
        <dbReference type="ARBA" id="ARBA00023224"/>
    </source>
</evidence>
<evidence type="ECO:0000259" key="7">
    <source>
        <dbReference type="PROSITE" id="PS50113"/>
    </source>
</evidence>
<evidence type="ECO:0000313" key="9">
    <source>
        <dbReference type="Proteomes" id="UP000195137"/>
    </source>
</evidence>
<dbReference type="GO" id="GO:0006935">
    <property type="term" value="P:chemotaxis"/>
    <property type="evidence" value="ECO:0007669"/>
    <property type="project" value="InterPro"/>
</dbReference>
<dbReference type="PRINTS" id="PR00260">
    <property type="entry name" value="CHEMTRNSDUCR"/>
</dbReference>
<dbReference type="GO" id="GO:0004888">
    <property type="term" value="F:transmembrane signaling receptor activity"/>
    <property type="evidence" value="ECO:0007669"/>
    <property type="project" value="InterPro"/>
</dbReference>
<dbReference type="InterPro" id="IPR000014">
    <property type="entry name" value="PAS"/>
</dbReference>
<dbReference type="NCBIfam" id="TIGR00229">
    <property type="entry name" value="sensory_box"/>
    <property type="match status" value="2"/>
</dbReference>
<dbReference type="InterPro" id="IPR004089">
    <property type="entry name" value="MCPsignal_dom"/>
</dbReference>
<dbReference type="SMART" id="SM00283">
    <property type="entry name" value="MA"/>
    <property type="match status" value="1"/>
</dbReference>
<evidence type="ECO:0000256" key="2">
    <source>
        <dbReference type="ARBA" id="ARBA00029447"/>
    </source>
</evidence>
<comment type="similarity">
    <text evidence="2">Belongs to the methyl-accepting chemotaxis (MCP) protein family.</text>
</comment>
<dbReference type="Pfam" id="PF00989">
    <property type="entry name" value="PAS"/>
    <property type="match status" value="1"/>
</dbReference>
<feature type="domain" description="PAC" evidence="7">
    <location>
        <begin position="210"/>
        <end position="266"/>
    </location>
</feature>
<feature type="domain" description="PAS" evidence="6">
    <location>
        <begin position="146"/>
        <end position="191"/>
    </location>
</feature>
<accession>A0A1Y3GGB1</accession>
<gene>
    <name evidence="8" type="ORF">AMET1_0022</name>
</gene>
<dbReference type="GO" id="GO:0006355">
    <property type="term" value="P:regulation of DNA-templated transcription"/>
    <property type="evidence" value="ECO:0007669"/>
    <property type="project" value="InterPro"/>
</dbReference>
<name>A0A1Y3GGB1_9EURY</name>
<dbReference type="InterPro" id="IPR013767">
    <property type="entry name" value="PAS_fold"/>
</dbReference>
<dbReference type="Proteomes" id="UP000195137">
    <property type="component" value="Unassembled WGS sequence"/>
</dbReference>
<dbReference type="SUPFAM" id="SSF55785">
    <property type="entry name" value="PYP-like sensor domain (PAS domain)"/>
    <property type="match status" value="2"/>
</dbReference>
<feature type="domain" description="PAS" evidence="6">
    <location>
        <begin position="35"/>
        <end position="97"/>
    </location>
</feature>